<keyword evidence="2" id="KW-0408">Iron</keyword>
<dbReference type="Gene3D" id="3.80.30.30">
    <property type="match status" value="1"/>
</dbReference>
<dbReference type="InterPro" id="IPR006638">
    <property type="entry name" value="Elp3/MiaA/NifB-like_rSAM"/>
</dbReference>
<protein>
    <submittedName>
        <fullName evidence="6">Radical SAM protein</fullName>
    </submittedName>
</protein>
<keyword evidence="1" id="KW-0479">Metal-binding</keyword>
<evidence type="ECO:0000256" key="1">
    <source>
        <dbReference type="ARBA" id="ARBA00022723"/>
    </source>
</evidence>
<dbReference type="EMBL" id="JAOQIO010000098">
    <property type="protein sequence ID" value="MCU6796071.1"/>
    <property type="molecule type" value="Genomic_DNA"/>
</dbReference>
<evidence type="ECO:0000256" key="3">
    <source>
        <dbReference type="ARBA" id="ARBA00023014"/>
    </source>
</evidence>
<reference evidence="6 7" key="1">
    <citation type="submission" date="2022-09" db="EMBL/GenBank/DDBJ databases">
        <authorList>
            <person name="Han X.L."/>
            <person name="Wang Q."/>
            <person name="Lu T."/>
        </authorList>
    </citation>
    <scope>NUCLEOTIDE SEQUENCE [LARGE SCALE GENOMIC DNA]</scope>
    <source>
        <strain evidence="6 7">WQ 127069</strain>
    </source>
</reference>
<organism evidence="6 7">
    <name type="scientific">Paenibacillus baimaensis</name>
    <dbReference type="NCBI Taxonomy" id="2982185"/>
    <lineage>
        <taxon>Bacteria</taxon>
        <taxon>Bacillati</taxon>
        <taxon>Bacillota</taxon>
        <taxon>Bacilli</taxon>
        <taxon>Bacillales</taxon>
        <taxon>Paenibacillaceae</taxon>
        <taxon>Paenibacillus</taxon>
    </lineage>
</organism>
<dbReference type="SFLD" id="SFLDG01084">
    <property type="entry name" value="Uncharacterised_Radical_SAM_Su"/>
    <property type="match status" value="1"/>
</dbReference>
<dbReference type="PANTHER" id="PTHR43432">
    <property type="entry name" value="SLR0285 PROTEIN"/>
    <property type="match status" value="1"/>
</dbReference>
<feature type="region of interest" description="Disordered" evidence="4">
    <location>
        <begin position="297"/>
        <end position="320"/>
    </location>
</feature>
<comment type="caution">
    <text evidence="6">The sequence shown here is derived from an EMBL/GenBank/DDBJ whole genome shotgun (WGS) entry which is preliminary data.</text>
</comment>
<evidence type="ECO:0000313" key="7">
    <source>
        <dbReference type="Proteomes" id="UP001652445"/>
    </source>
</evidence>
<dbReference type="Pfam" id="PF04055">
    <property type="entry name" value="Radical_SAM"/>
    <property type="match status" value="1"/>
</dbReference>
<dbReference type="RefSeq" id="WP_262686925.1">
    <property type="nucleotide sequence ID" value="NZ_JAOQIO010000098.1"/>
</dbReference>
<gene>
    <name evidence="6" type="ORF">OB236_28520</name>
</gene>
<keyword evidence="7" id="KW-1185">Reference proteome</keyword>
<accession>A0ABT2UPT3</accession>
<evidence type="ECO:0000259" key="5">
    <source>
        <dbReference type="SMART" id="SM00729"/>
    </source>
</evidence>
<keyword evidence="3" id="KW-0411">Iron-sulfur</keyword>
<proteinExistence type="predicted"/>
<dbReference type="SMART" id="SM00729">
    <property type="entry name" value="Elp3"/>
    <property type="match status" value="1"/>
</dbReference>
<dbReference type="PANTHER" id="PTHR43432:SF3">
    <property type="entry name" value="SLR0285 PROTEIN"/>
    <property type="match status" value="1"/>
</dbReference>
<name>A0ABT2UPT3_9BACL</name>
<dbReference type="Proteomes" id="UP001652445">
    <property type="component" value="Unassembled WGS sequence"/>
</dbReference>
<evidence type="ECO:0000256" key="4">
    <source>
        <dbReference type="SAM" id="MobiDB-lite"/>
    </source>
</evidence>
<feature type="domain" description="Elp3/MiaA/NifB-like radical SAM core" evidence="5">
    <location>
        <begin position="30"/>
        <end position="264"/>
    </location>
</feature>
<evidence type="ECO:0000256" key="2">
    <source>
        <dbReference type="ARBA" id="ARBA00023004"/>
    </source>
</evidence>
<dbReference type="InterPro" id="IPR040086">
    <property type="entry name" value="MJ0683-like"/>
</dbReference>
<dbReference type="InterPro" id="IPR007197">
    <property type="entry name" value="rSAM"/>
</dbReference>
<dbReference type="InterPro" id="IPR058240">
    <property type="entry name" value="rSAM_sf"/>
</dbReference>
<evidence type="ECO:0000313" key="6">
    <source>
        <dbReference type="EMBL" id="MCU6796071.1"/>
    </source>
</evidence>
<sequence>MSTTKPPKVHYEPMQSKTILNPVKAPSMPFDWSINPYRGCQHGCSFCYARSTHSFLGIAADDSFQNHIFMKSDAPSVLREQIKKRLRGSKRVVNWEPIAIGTATDPYQQIESKAMLTRGCLEVLAEFQIPVSITTRSPLILRDLDLLRNLPIISINISISTLNNTVWRQFEPSTPSPAKRLETVERLTAEGIPTGVFVAPILPYITDSEADLQELIAAAAQAGAQFIMPSYLRLSTAPVKVWFFQTLRQHYPQLTERYAQLYHSTAYAPPSYREPIMRKIDAWLLEHKMTNHKYMATPTQAPSVPNETNTSTEPVQLTLF</sequence>
<dbReference type="SUPFAM" id="SSF102114">
    <property type="entry name" value="Radical SAM enzymes"/>
    <property type="match status" value="1"/>
</dbReference>
<dbReference type="SFLD" id="SFLDS00029">
    <property type="entry name" value="Radical_SAM"/>
    <property type="match status" value="1"/>
</dbReference>